<evidence type="ECO:0000256" key="1">
    <source>
        <dbReference type="ARBA" id="ARBA00022722"/>
    </source>
</evidence>
<evidence type="ECO:0000313" key="6">
    <source>
        <dbReference type="Proteomes" id="UP000030012"/>
    </source>
</evidence>
<evidence type="ECO:0000313" key="5">
    <source>
        <dbReference type="EMBL" id="KGM97939.1"/>
    </source>
</evidence>
<sequence length="205" mass="24569">MSFYLVEDEEFIFVPYNLLAIDFEFITTKIVENKAKKHFQEIIEVGVVFKSESLTQKYSKVIRPKYFLNSKYKSKSIYGGRFSYDDIKNGEEIDKVFLELKQLYTPKETLWISWGKAEYDILKTVCNKYGINLPFLKEDYLDLSIEFKEFYHINQNISLDKALNYLNIPIINRHYALWDAEALMRIIYTMFKNGYRLKDKDYEIL</sequence>
<dbReference type="SUPFAM" id="SSF53098">
    <property type="entry name" value="Ribonuclease H-like"/>
    <property type="match status" value="1"/>
</dbReference>
<feature type="domain" description="Exonuclease" evidence="4">
    <location>
        <begin position="17"/>
        <end position="196"/>
    </location>
</feature>
<dbReference type="Pfam" id="PF00929">
    <property type="entry name" value="RNase_T"/>
    <property type="match status" value="1"/>
</dbReference>
<evidence type="ECO:0000256" key="2">
    <source>
        <dbReference type="ARBA" id="ARBA00022801"/>
    </source>
</evidence>
<dbReference type="AlphaFoldDB" id="A0A0A0I8Y1"/>
<dbReference type="GO" id="GO:0003676">
    <property type="term" value="F:nucleic acid binding"/>
    <property type="evidence" value="ECO:0007669"/>
    <property type="project" value="InterPro"/>
</dbReference>
<dbReference type="InterPro" id="IPR047201">
    <property type="entry name" value="ERI-1_3'hExo-like"/>
</dbReference>
<organism evidence="5 6">
    <name type="scientific">Clostridium novyi A str. 4552</name>
    <dbReference type="NCBI Taxonomy" id="1444289"/>
    <lineage>
        <taxon>Bacteria</taxon>
        <taxon>Bacillati</taxon>
        <taxon>Bacillota</taxon>
        <taxon>Clostridia</taxon>
        <taxon>Eubacteriales</taxon>
        <taxon>Clostridiaceae</taxon>
        <taxon>Clostridium</taxon>
    </lineage>
</organism>
<dbReference type="InterPro" id="IPR012337">
    <property type="entry name" value="RNaseH-like_sf"/>
</dbReference>
<protein>
    <submittedName>
        <fullName evidence="5">Exonuclease</fullName>
    </submittedName>
</protein>
<dbReference type="InterPro" id="IPR036397">
    <property type="entry name" value="RNaseH_sf"/>
</dbReference>
<dbReference type="PANTHER" id="PTHR23044:SF61">
    <property type="entry name" value="3'-5' EXORIBONUCLEASE 1-RELATED"/>
    <property type="match status" value="1"/>
</dbReference>
<dbReference type="PANTHER" id="PTHR23044">
    <property type="entry name" value="3'-5' EXONUCLEASE ERI1-RELATED"/>
    <property type="match status" value="1"/>
</dbReference>
<proteinExistence type="predicted"/>
<reference evidence="5 6" key="1">
    <citation type="submission" date="2014-01" db="EMBL/GenBank/DDBJ databases">
        <title>Plasmidome dynamics in the species complex Clostridium novyi sensu lato converts strains of independent lineages into distinctly different pathogens.</title>
        <authorList>
            <person name="Skarin H."/>
            <person name="Segerman B."/>
        </authorList>
    </citation>
    <scope>NUCLEOTIDE SEQUENCE [LARGE SCALE GENOMIC DNA]</scope>
    <source>
        <strain evidence="5 6">4552</strain>
    </source>
</reference>
<dbReference type="Gene3D" id="3.30.420.10">
    <property type="entry name" value="Ribonuclease H-like superfamily/Ribonuclease H"/>
    <property type="match status" value="1"/>
</dbReference>
<dbReference type="RefSeq" id="WP_039252562.1">
    <property type="nucleotide sequence ID" value="NZ_JENJ01000005.1"/>
</dbReference>
<dbReference type="InterPro" id="IPR051274">
    <property type="entry name" value="3-5_Exoribonuclease"/>
</dbReference>
<evidence type="ECO:0000256" key="3">
    <source>
        <dbReference type="ARBA" id="ARBA00022839"/>
    </source>
</evidence>
<evidence type="ECO:0000259" key="4">
    <source>
        <dbReference type="SMART" id="SM00479"/>
    </source>
</evidence>
<dbReference type="SMART" id="SM00479">
    <property type="entry name" value="EXOIII"/>
    <property type="match status" value="1"/>
</dbReference>
<gene>
    <name evidence="5" type="ORF">Z968_01875</name>
</gene>
<dbReference type="GO" id="GO:0000175">
    <property type="term" value="F:3'-5'-RNA exonuclease activity"/>
    <property type="evidence" value="ECO:0007669"/>
    <property type="project" value="InterPro"/>
</dbReference>
<dbReference type="OrthoDB" id="159416at2"/>
<keyword evidence="2" id="KW-0378">Hydrolase</keyword>
<dbReference type="Proteomes" id="UP000030012">
    <property type="component" value="Unassembled WGS sequence"/>
</dbReference>
<keyword evidence="1" id="KW-0540">Nuclease</keyword>
<dbReference type="InterPro" id="IPR013520">
    <property type="entry name" value="Ribonucl_H"/>
</dbReference>
<dbReference type="EMBL" id="JENJ01000005">
    <property type="protein sequence ID" value="KGM97939.1"/>
    <property type="molecule type" value="Genomic_DNA"/>
</dbReference>
<name>A0A0A0I8Y1_CLONO</name>
<accession>A0A0A0I8Y1</accession>
<keyword evidence="3 5" id="KW-0269">Exonuclease</keyword>
<dbReference type="CDD" id="cd06133">
    <property type="entry name" value="ERI-1_3'hExo_like"/>
    <property type="match status" value="1"/>
</dbReference>
<comment type="caution">
    <text evidence="5">The sequence shown here is derived from an EMBL/GenBank/DDBJ whole genome shotgun (WGS) entry which is preliminary data.</text>
</comment>